<feature type="domain" description="NADH dehydrogenase subunit 5 C-terminal" evidence="19">
    <location>
        <begin position="422"/>
        <end position="598"/>
    </location>
</feature>
<name>B7S6D8_CHAAA</name>
<dbReference type="InterPro" id="IPR010934">
    <property type="entry name" value="NADH_DH_su5_C"/>
</dbReference>
<feature type="domain" description="NADH-Ubiquinone oxidoreductase (complex I) chain 5 N-terminal" evidence="18">
    <location>
        <begin position="71"/>
        <end position="119"/>
    </location>
</feature>
<keyword evidence="4 16" id="KW-0813">Transport</keyword>
<keyword evidence="8" id="KW-1278">Translocase</keyword>
<accession>B7S6D8</accession>
<dbReference type="GO" id="GO:0005743">
    <property type="term" value="C:mitochondrial inner membrane"/>
    <property type="evidence" value="ECO:0007669"/>
    <property type="project" value="UniProtKB-SubCell"/>
</dbReference>
<feature type="transmembrane region" description="Helical" evidence="16">
    <location>
        <begin position="122"/>
        <end position="140"/>
    </location>
</feature>
<dbReference type="GO" id="GO:0015990">
    <property type="term" value="P:electron transport coupled proton transport"/>
    <property type="evidence" value="ECO:0007669"/>
    <property type="project" value="TreeGrafter"/>
</dbReference>
<evidence type="ECO:0000256" key="14">
    <source>
        <dbReference type="ARBA" id="ARBA00023136"/>
    </source>
</evidence>
<dbReference type="GeneID" id="7671936"/>
<dbReference type="GO" id="GO:0003954">
    <property type="term" value="F:NADH dehydrogenase activity"/>
    <property type="evidence" value="ECO:0007669"/>
    <property type="project" value="TreeGrafter"/>
</dbReference>
<geneLocation type="mitochondrion" evidence="20"/>
<dbReference type="EC" id="7.1.1.2" evidence="2 16"/>
<evidence type="ECO:0000256" key="7">
    <source>
        <dbReference type="ARBA" id="ARBA00022792"/>
    </source>
</evidence>
<evidence type="ECO:0000259" key="18">
    <source>
        <dbReference type="Pfam" id="PF00662"/>
    </source>
</evidence>
<keyword evidence="12 16" id="KW-0830">Ubiquinone</keyword>
<keyword evidence="10 16" id="KW-1133">Transmembrane helix</keyword>
<keyword evidence="13 16" id="KW-0496">Mitochondrion</keyword>
<dbReference type="PANTHER" id="PTHR42829:SF2">
    <property type="entry name" value="NADH-UBIQUINONE OXIDOREDUCTASE CHAIN 5"/>
    <property type="match status" value="1"/>
</dbReference>
<feature type="transmembrane region" description="Helical" evidence="16">
    <location>
        <begin position="174"/>
        <end position="192"/>
    </location>
</feature>
<comment type="similarity">
    <text evidence="16">Belongs to the complex I subunit 5 family.</text>
</comment>
<proteinExistence type="inferred from homology"/>
<feature type="transmembrane region" description="Helical" evidence="16">
    <location>
        <begin position="212"/>
        <end position="233"/>
    </location>
</feature>
<organism evidence="20">
    <name type="scientific">Chamaeleo arabicus</name>
    <name type="common">Arabian chameleon</name>
    <dbReference type="NCBI Taxonomy" id="420385"/>
    <lineage>
        <taxon>Eukaryota</taxon>
        <taxon>Metazoa</taxon>
        <taxon>Chordata</taxon>
        <taxon>Craniata</taxon>
        <taxon>Vertebrata</taxon>
        <taxon>Euteleostomi</taxon>
        <taxon>Lepidosauria</taxon>
        <taxon>Squamata</taxon>
        <taxon>Bifurcata</taxon>
        <taxon>Unidentata</taxon>
        <taxon>Episquamata</taxon>
        <taxon>Toxicofera</taxon>
        <taxon>Iguania</taxon>
        <taxon>Acrodonta</taxon>
        <taxon>Chamaeleonidae</taxon>
        <taxon>Chamaeleo</taxon>
    </lineage>
</organism>
<keyword evidence="14 16" id="KW-0472">Membrane</keyword>
<feature type="transmembrane region" description="Helical" evidence="16">
    <location>
        <begin position="452"/>
        <end position="474"/>
    </location>
</feature>
<keyword evidence="6 16" id="KW-0812">Transmembrane</keyword>
<evidence type="ECO:0000256" key="13">
    <source>
        <dbReference type="ARBA" id="ARBA00023128"/>
    </source>
</evidence>
<keyword evidence="9" id="KW-0249">Electron transport</keyword>
<evidence type="ECO:0000256" key="10">
    <source>
        <dbReference type="ARBA" id="ARBA00022989"/>
    </source>
</evidence>
<protein>
    <recommendedName>
        <fullName evidence="3 16">NADH-ubiquinone oxidoreductase chain 5</fullName>
        <ecNumber evidence="2 16">7.1.1.2</ecNumber>
    </recommendedName>
</protein>
<dbReference type="Pfam" id="PF00662">
    <property type="entry name" value="Proton_antipo_N"/>
    <property type="match status" value="1"/>
</dbReference>
<dbReference type="Pfam" id="PF06455">
    <property type="entry name" value="NADH5_C"/>
    <property type="match status" value="1"/>
</dbReference>
<feature type="transmembrane region" description="Helical" evidence="16">
    <location>
        <begin position="12"/>
        <end position="28"/>
    </location>
</feature>
<dbReference type="EMBL" id="EF222193">
    <property type="protein sequence ID" value="ABM89718.1"/>
    <property type="molecule type" value="Genomic_DNA"/>
</dbReference>
<evidence type="ECO:0000256" key="2">
    <source>
        <dbReference type="ARBA" id="ARBA00012944"/>
    </source>
</evidence>
<evidence type="ECO:0000256" key="3">
    <source>
        <dbReference type="ARBA" id="ARBA00021096"/>
    </source>
</evidence>
<evidence type="ECO:0000256" key="11">
    <source>
        <dbReference type="ARBA" id="ARBA00023027"/>
    </source>
</evidence>
<comment type="function">
    <text evidence="16">Core subunit of the mitochondrial membrane respiratory chain NADH dehydrogenase (Complex I) which catalyzes electron transfer from NADH through the respiratory chain, using ubiquinone as an electron acceptor. Essential for the catalytic activity and assembly of complex I.</text>
</comment>
<feature type="transmembrane region" description="Helical" evidence="16">
    <location>
        <begin position="40"/>
        <end position="60"/>
    </location>
</feature>
<feature type="transmembrane region" description="Helical" evidence="16">
    <location>
        <begin position="272"/>
        <end position="289"/>
    </location>
</feature>
<dbReference type="InterPro" id="IPR001516">
    <property type="entry name" value="Proton_antipo_N"/>
</dbReference>
<evidence type="ECO:0000256" key="6">
    <source>
        <dbReference type="ARBA" id="ARBA00022692"/>
    </source>
</evidence>
<keyword evidence="11 16" id="KW-0520">NAD</keyword>
<feature type="transmembrane region" description="Helical" evidence="16">
    <location>
        <begin position="407"/>
        <end position="431"/>
    </location>
</feature>
<gene>
    <name evidence="20" type="primary">ND5</name>
</gene>
<dbReference type="PRINTS" id="PR01434">
    <property type="entry name" value="NADHDHGNASE5"/>
</dbReference>
<dbReference type="CTD" id="4540"/>
<dbReference type="PANTHER" id="PTHR42829">
    <property type="entry name" value="NADH-UBIQUINONE OXIDOREDUCTASE CHAIN 5"/>
    <property type="match status" value="1"/>
</dbReference>
<feature type="transmembrane region" description="Helical" evidence="16">
    <location>
        <begin position="146"/>
        <end position="162"/>
    </location>
</feature>
<dbReference type="GO" id="GO:0008137">
    <property type="term" value="F:NADH dehydrogenase (ubiquinone) activity"/>
    <property type="evidence" value="ECO:0007669"/>
    <property type="project" value="UniProtKB-EC"/>
</dbReference>
<evidence type="ECO:0000259" key="19">
    <source>
        <dbReference type="Pfam" id="PF06455"/>
    </source>
</evidence>
<feature type="transmembrane region" description="Helical" evidence="16">
    <location>
        <begin position="245"/>
        <end position="266"/>
    </location>
</feature>
<evidence type="ECO:0000256" key="4">
    <source>
        <dbReference type="ARBA" id="ARBA00022448"/>
    </source>
</evidence>
<dbReference type="RefSeq" id="YP_002734939.1">
    <property type="nucleotide sequence ID" value="NC_012445.1"/>
</dbReference>
<evidence type="ECO:0000256" key="1">
    <source>
        <dbReference type="ARBA" id="ARBA00004448"/>
    </source>
</evidence>
<feature type="transmembrane region" description="Helical" evidence="16">
    <location>
        <begin position="583"/>
        <end position="603"/>
    </location>
</feature>
<dbReference type="GO" id="GO:0042773">
    <property type="term" value="P:ATP synthesis coupled electron transport"/>
    <property type="evidence" value="ECO:0007669"/>
    <property type="project" value="InterPro"/>
</dbReference>
<evidence type="ECO:0000256" key="9">
    <source>
        <dbReference type="ARBA" id="ARBA00022982"/>
    </source>
</evidence>
<keyword evidence="5" id="KW-0679">Respiratory chain</keyword>
<evidence type="ECO:0000256" key="12">
    <source>
        <dbReference type="ARBA" id="ARBA00023075"/>
    </source>
</evidence>
<dbReference type="AlphaFoldDB" id="B7S6D8"/>
<comment type="catalytic activity">
    <reaction evidence="15 16">
        <text>a ubiquinone + NADH + 5 H(+)(in) = a ubiquinol + NAD(+) + 4 H(+)(out)</text>
        <dbReference type="Rhea" id="RHEA:29091"/>
        <dbReference type="Rhea" id="RHEA-COMP:9565"/>
        <dbReference type="Rhea" id="RHEA-COMP:9566"/>
        <dbReference type="ChEBI" id="CHEBI:15378"/>
        <dbReference type="ChEBI" id="CHEBI:16389"/>
        <dbReference type="ChEBI" id="CHEBI:17976"/>
        <dbReference type="ChEBI" id="CHEBI:57540"/>
        <dbReference type="ChEBI" id="CHEBI:57945"/>
        <dbReference type="EC" id="7.1.1.2"/>
    </reaction>
</comment>
<feature type="transmembrane region" description="Helical" evidence="16">
    <location>
        <begin position="90"/>
        <end position="110"/>
    </location>
</feature>
<evidence type="ECO:0000259" key="17">
    <source>
        <dbReference type="Pfam" id="PF00361"/>
    </source>
</evidence>
<dbReference type="InterPro" id="IPR001750">
    <property type="entry name" value="ND/Mrp_TM"/>
</dbReference>
<dbReference type="Pfam" id="PF00361">
    <property type="entry name" value="Proton_antipo_M"/>
    <property type="match status" value="1"/>
</dbReference>
<keyword evidence="7" id="KW-0999">Mitochondrion inner membrane</keyword>
<feature type="domain" description="NADH:quinone oxidoreductase/Mrp antiporter transmembrane" evidence="17">
    <location>
        <begin position="136"/>
        <end position="415"/>
    </location>
</feature>
<dbReference type="InterPro" id="IPR003945">
    <property type="entry name" value="NU5C-like"/>
</dbReference>
<evidence type="ECO:0000256" key="16">
    <source>
        <dbReference type="RuleBase" id="RU003404"/>
    </source>
</evidence>
<sequence>MNPTLNLDTTMISTLTILSTLVLFTSFLQKNTKFNLSPETTVMTSFMISTIPTMLSLKLTPHSTSISLTMMQTSTLNIHSTISTSLNSNLFLSIALFVTWAIMQFSSWYMKDAPKIKLFKKYLMAFLIAMIILMLAGSMIQLFIGWEGVGIMSFLLINWWYARTYANSSAMQAMTYNRIGDIGVILILAWLATNQTSWDMQSMDPDMNTTMLTTGLILAAAGKSAQFFMHMWLPSAMEGPTPVSALLHSSTMVVAGIYLLTQMHHLIKNSNISMNICLWLGATTSLYASMTAMCQNDLKKIIAMSTLSQLGLMMAAIGLNQPNLSFMHISTHASTKAALFLCAGSLIHNLQNEQDIRKMGNMKAMLPITSTCLVIASLALMGMPFLSCFYSKDPIIETTLTSKTNTWVLIMVMTATAMTSTYSMRMIYYTLTKYTRNKPTMMIKETTNQINPIIRLTIMSILAGTLLSIIMAQTTSDPTLPTTMKLTPMLAMLTGIYLTIETLDKPSTHTPKQKNPLLILMNQLAFFKITHRWTPKNTLKMGTMIATQLVDLLWLEKTGPKTITQMNKNSSKLTNPLTGLMKLYLSSIAITTALALFTTHLWLTTN</sequence>
<reference evidence="20" key="1">
    <citation type="journal article" date="2008" name="Mol. Phylogenet. Evol.">
        <title>Socotra Island the forgotten fragment of Gondwana: unmasking chameleon lizard history with complete mitochondrial genomic data.</title>
        <authorList>
            <person name="Macey J.R."/>
            <person name="Kuehl J.V."/>
            <person name="Larson A."/>
            <person name="Robinson M.D."/>
            <person name="Ugurtas I.H."/>
            <person name="Ananjeva N.B."/>
            <person name="Rahman H."/>
            <person name="Javed H.I."/>
            <person name="Osman R.M."/>
            <person name="Doumma A."/>
            <person name="Papenfuss T.J."/>
        </authorList>
    </citation>
    <scope>NUCLEOTIDE SEQUENCE</scope>
</reference>
<evidence type="ECO:0000313" key="20">
    <source>
        <dbReference type="EMBL" id="ABM89718.1"/>
    </source>
</evidence>
<feature type="transmembrane region" description="Helical" evidence="16">
    <location>
        <begin position="368"/>
        <end position="387"/>
    </location>
</feature>
<evidence type="ECO:0000256" key="5">
    <source>
        <dbReference type="ARBA" id="ARBA00022660"/>
    </source>
</evidence>
<evidence type="ECO:0000256" key="8">
    <source>
        <dbReference type="ARBA" id="ARBA00022967"/>
    </source>
</evidence>
<evidence type="ECO:0000256" key="15">
    <source>
        <dbReference type="ARBA" id="ARBA00049551"/>
    </source>
</evidence>
<comment type="subcellular location">
    <subcellularLocation>
        <location evidence="1">Mitochondrion inner membrane</location>
        <topology evidence="1">Multi-pass membrane protein</topology>
    </subcellularLocation>
</comment>